<dbReference type="EMBL" id="JAAIUW010000006">
    <property type="protein sequence ID" value="KAF7827160.1"/>
    <property type="molecule type" value="Genomic_DNA"/>
</dbReference>
<gene>
    <name evidence="1" type="ORF">G2W53_018324</name>
</gene>
<keyword evidence="2" id="KW-1185">Reference proteome</keyword>
<evidence type="ECO:0000313" key="2">
    <source>
        <dbReference type="Proteomes" id="UP000634136"/>
    </source>
</evidence>
<accession>A0A834TRK8</accession>
<sequence length="19" mass="1961">MGATIRVRSPLGVDPYDGG</sequence>
<comment type="caution">
    <text evidence="1">The sequence shown here is derived from an EMBL/GenBank/DDBJ whole genome shotgun (WGS) entry which is preliminary data.</text>
</comment>
<evidence type="ECO:0000313" key="1">
    <source>
        <dbReference type="EMBL" id="KAF7827160.1"/>
    </source>
</evidence>
<reference evidence="1" key="1">
    <citation type="submission" date="2020-09" db="EMBL/GenBank/DDBJ databases">
        <title>Genome-Enabled Discovery of Anthraquinone Biosynthesis in Senna tora.</title>
        <authorList>
            <person name="Kang S.-H."/>
            <person name="Pandey R.P."/>
            <person name="Lee C.-M."/>
            <person name="Sim J.-S."/>
            <person name="Jeong J.-T."/>
            <person name="Choi B.-S."/>
            <person name="Jung M."/>
            <person name="Ginzburg D."/>
            <person name="Zhao K."/>
            <person name="Won S.Y."/>
            <person name="Oh T.-J."/>
            <person name="Yu Y."/>
            <person name="Kim N.-H."/>
            <person name="Lee O.R."/>
            <person name="Lee T.-H."/>
            <person name="Bashyal P."/>
            <person name="Kim T.-S."/>
            <person name="Lee W.-H."/>
            <person name="Kawkins C."/>
            <person name="Kim C.-K."/>
            <person name="Kim J.S."/>
            <person name="Ahn B.O."/>
            <person name="Rhee S.Y."/>
            <person name="Sohng J.K."/>
        </authorList>
    </citation>
    <scope>NUCLEOTIDE SEQUENCE</scope>
    <source>
        <tissue evidence="1">Leaf</tissue>
    </source>
</reference>
<dbReference type="Proteomes" id="UP000634136">
    <property type="component" value="Unassembled WGS sequence"/>
</dbReference>
<dbReference type="AlphaFoldDB" id="A0A834TRK8"/>
<name>A0A834TRK8_9FABA</name>
<organism evidence="1 2">
    <name type="scientific">Senna tora</name>
    <dbReference type="NCBI Taxonomy" id="362788"/>
    <lineage>
        <taxon>Eukaryota</taxon>
        <taxon>Viridiplantae</taxon>
        <taxon>Streptophyta</taxon>
        <taxon>Embryophyta</taxon>
        <taxon>Tracheophyta</taxon>
        <taxon>Spermatophyta</taxon>
        <taxon>Magnoliopsida</taxon>
        <taxon>eudicotyledons</taxon>
        <taxon>Gunneridae</taxon>
        <taxon>Pentapetalae</taxon>
        <taxon>rosids</taxon>
        <taxon>fabids</taxon>
        <taxon>Fabales</taxon>
        <taxon>Fabaceae</taxon>
        <taxon>Caesalpinioideae</taxon>
        <taxon>Cassia clade</taxon>
        <taxon>Senna</taxon>
    </lineage>
</organism>
<protein>
    <submittedName>
        <fullName evidence="1">Uncharacterized protein</fullName>
    </submittedName>
</protein>
<proteinExistence type="predicted"/>